<keyword evidence="1" id="KW-0862">Zinc</keyword>
<dbReference type="PROSITE" id="PS50158">
    <property type="entry name" value="ZF_CCHC"/>
    <property type="match status" value="1"/>
</dbReference>
<dbReference type="InterPro" id="IPR001878">
    <property type="entry name" value="Znf_CCHC"/>
</dbReference>
<dbReference type="GeneID" id="125779746"/>
<protein>
    <submittedName>
        <fullName evidence="4">Uncharacterized protein LOC125779746</fullName>
    </submittedName>
</protein>
<feature type="domain" description="CCHC-type" evidence="2">
    <location>
        <begin position="136"/>
        <end position="152"/>
    </location>
</feature>
<keyword evidence="1" id="KW-0863">Zinc-finger</keyword>
<dbReference type="InterPro" id="IPR021109">
    <property type="entry name" value="Peptidase_aspartic_dom_sf"/>
</dbReference>
<proteinExistence type="predicted"/>
<dbReference type="SUPFAM" id="SSF57756">
    <property type="entry name" value="Retrovirus zinc finger-like domains"/>
    <property type="match status" value="1"/>
</dbReference>
<evidence type="ECO:0000256" key="1">
    <source>
        <dbReference type="PROSITE-ProRule" id="PRU00047"/>
    </source>
</evidence>
<evidence type="ECO:0000313" key="4">
    <source>
        <dbReference type="RefSeq" id="XP_049316975.1"/>
    </source>
</evidence>
<name>A0ABM3K670_BACDO</name>
<evidence type="ECO:0000313" key="3">
    <source>
        <dbReference type="Proteomes" id="UP001652620"/>
    </source>
</evidence>
<dbReference type="InterPro" id="IPR036875">
    <property type="entry name" value="Znf_CCHC_sf"/>
</dbReference>
<dbReference type="SMART" id="SM00343">
    <property type="entry name" value="ZnF_C2HC"/>
    <property type="match status" value="2"/>
</dbReference>
<dbReference type="Proteomes" id="UP001652620">
    <property type="component" value="Chromosome 6"/>
</dbReference>
<accession>A0ABM3K670</accession>
<dbReference type="SUPFAM" id="SSF50630">
    <property type="entry name" value="Acid proteases"/>
    <property type="match status" value="1"/>
</dbReference>
<organism evidence="3 4">
    <name type="scientific">Bactrocera dorsalis</name>
    <name type="common">Oriental fruit fly</name>
    <name type="synonym">Dacus dorsalis</name>
    <dbReference type="NCBI Taxonomy" id="27457"/>
    <lineage>
        <taxon>Eukaryota</taxon>
        <taxon>Metazoa</taxon>
        <taxon>Ecdysozoa</taxon>
        <taxon>Arthropoda</taxon>
        <taxon>Hexapoda</taxon>
        <taxon>Insecta</taxon>
        <taxon>Pterygota</taxon>
        <taxon>Neoptera</taxon>
        <taxon>Endopterygota</taxon>
        <taxon>Diptera</taxon>
        <taxon>Brachycera</taxon>
        <taxon>Muscomorpha</taxon>
        <taxon>Tephritoidea</taxon>
        <taxon>Tephritidae</taxon>
        <taxon>Bactrocera</taxon>
        <taxon>Bactrocera</taxon>
    </lineage>
</organism>
<dbReference type="Pfam" id="PF00098">
    <property type="entry name" value="zf-CCHC"/>
    <property type="match status" value="1"/>
</dbReference>
<dbReference type="Gene3D" id="4.10.60.10">
    <property type="entry name" value="Zinc finger, CCHC-type"/>
    <property type="match status" value="1"/>
</dbReference>
<reference evidence="4" key="1">
    <citation type="submission" date="2025-08" db="UniProtKB">
        <authorList>
            <consortium name="RefSeq"/>
        </authorList>
    </citation>
    <scope>IDENTIFICATION</scope>
    <source>
        <tissue evidence="4">Adult</tissue>
    </source>
</reference>
<dbReference type="RefSeq" id="XP_049316975.1">
    <property type="nucleotide sequence ID" value="XM_049461018.1"/>
</dbReference>
<keyword evidence="3" id="KW-1185">Reference proteome</keyword>
<gene>
    <name evidence="4" type="primary">LOC125779746</name>
</gene>
<dbReference type="Gene3D" id="2.40.70.10">
    <property type="entry name" value="Acid Proteases"/>
    <property type="match status" value="1"/>
</dbReference>
<evidence type="ECO:0000259" key="2">
    <source>
        <dbReference type="PROSITE" id="PS50158"/>
    </source>
</evidence>
<sequence length="337" mass="37089">MLCRNHLGAVQGTETSAGMILNVLSGRPKPEEGFAEYGSRIVTMLMPKWKAKELEEIAVSVTLAHMAQVDTAGTLFHATDSDRKKFKSPSLVKCNYCGKVGHRYAECRARLQKGQSNGKTYNSTNTTGVKDRSGVKCFKCDEIGHFATACPKGRSGGNERISEKRVDICAVAPPSGTIKASGESIPFCFDSGAECSLVKESVVHKFKGKRVNNVAKLNGISNDAIHSTQQVLCNINIDQYCFEILLHVILDKYLKYDVLVGREILSQGFGVMIDADKFQIYKTKMIDMVTLTDYEDIISSDTDLVDSDKIVLTNILKCYSDWFISGIPKTRVSSGLL</sequence>
<keyword evidence="1" id="KW-0479">Metal-binding</keyword>